<dbReference type="GO" id="GO:0000139">
    <property type="term" value="C:Golgi membrane"/>
    <property type="evidence" value="ECO:0007669"/>
    <property type="project" value="UniProtKB-SubCell"/>
</dbReference>
<keyword evidence="15" id="KW-0753">Steroid metabolism</keyword>
<keyword evidence="7" id="KW-0677">Repeat</keyword>
<feature type="non-terminal residue" evidence="18">
    <location>
        <position position="1"/>
    </location>
</feature>
<evidence type="ECO:0000313" key="18">
    <source>
        <dbReference type="EMBL" id="CAL4090197.1"/>
    </source>
</evidence>
<feature type="transmembrane region" description="Helical" evidence="16">
    <location>
        <begin position="259"/>
        <end position="277"/>
    </location>
</feature>
<dbReference type="InterPro" id="IPR030225">
    <property type="entry name" value="SCAP"/>
</dbReference>
<evidence type="ECO:0000256" key="9">
    <source>
        <dbReference type="ARBA" id="ARBA00022989"/>
    </source>
</evidence>
<evidence type="ECO:0000256" key="16">
    <source>
        <dbReference type="SAM" id="Phobius"/>
    </source>
</evidence>
<keyword evidence="8" id="KW-0256">Endoplasmic reticulum</keyword>
<dbReference type="GO" id="GO:0032936">
    <property type="term" value="C:SREBP-SCAP complex"/>
    <property type="evidence" value="ECO:0007669"/>
    <property type="project" value="TreeGrafter"/>
</dbReference>
<feature type="transmembrane region" description="Helical" evidence="16">
    <location>
        <begin position="599"/>
        <end position="621"/>
    </location>
</feature>
<evidence type="ECO:0000256" key="8">
    <source>
        <dbReference type="ARBA" id="ARBA00022824"/>
    </source>
</evidence>
<dbReference type="PANTHER" id="PTHR46378">
    <property type="entry name" value="STEROL REGULATORY ELEMENT-BINDING PROTEIN CLEAVAGE-ACTIVATING PROTEIN"/>
    <property type="match status" value="1"/>
</dbReference>
<evidence type="ECO:0000256" key="6">
    <source>
        <dbReference type="ARBA" id="ARBA00022692"/>
    </source>
</evidence>
<evidence type="ECO:0000259" key="17">
    <source>
        <dbReference type="PROSITE" id="PS50156"/>
    </source>
</evidence>
<dbReference type="GO" id="GO:0032934">
    <property type="term" value="F:sterol binding"/>
    <property type="evidence" value="ECO:0007669"/>
    <property type="project" value="InterPro"/>
</dbReference>
<dbReference type="GO" id="GO:0008202">
    <property type="term" value="P:steroid metabolic process"/>
    <property type="evidence" value="ECO:0007669"/>
    <property type="project" value="UniProtKB-KW"/>
</dbReference>
<evidence type="ECO:0000256" key="5">
    <source>
        <dbReference type="ARBA" id="ARBA00022574"/>
    </source>
</evidence>
<comment type="similarity">
    <text evidence="3">Belongs to the WD repeat SCAP family.</text>
</comment>
<protein>
    <recommendedName>
        <fullName evidence="4">Sterol regulatory element-binding protein cleavage-activating protein</fullName>
    </recommendedName>
</protein>
<feature type="non-terminal residue" evidence="18">
    <location>
        <position position="701"/>
    </location>
</feature>
<keyword evidence="11" id="KW-0443">Lipid metabolism</keyword>
<evidence type="ECO:0000256" key="3">
    <source>
        <dbReference type="ARBA" id="ARBA00007410"/>
    </source>
</evidence>
<sequence length="701" mass="79423">HSCSFGSECLLIEEVIKKYASEAGVVLPHYNCLMLSPADLWERNINTFLHDTHVLSTVDSLMGHYEGQTNIADILFGVPSHVIGFRKRRNPKRVITYAVTLALKQYNEEFVNGLEKELTSRYPVHQPVQPERQEITHIYFPSRMSLWEYLIIIFYCVIFSSIYFSILKMDMFKSKLGMAVSVLATLIASLCLSIGICAYFGLRPLQSKSKYIYPVLAGLVGFENSMVLIRSVLNTPQHLDIKIRVAQGLAREGWNITRYFIVMTTIVTVAFFLFIPLVQEICIYGGVILLCDIFMQMVFLTSVLAIDLHRYEESEDNRKQTLGMNSVNPLFRYHQALSHPNVRLLPSQSEETSVVPNLHRRTPTPLVNGIMNVGQDRIAQPQPKQMKSKELPKRLKVTDFVVKTRFFQRILICTFVAWISWMVYSSGLIDHFTEPADSTRLRDLPSIIFSLANRSTYTYKADITQAESQDIGQAPSTASMVLQPLLPSYVNGTEKQGEESLKLLKHRTRTFWRKLPHTHWTTLFSYYNISVTGTYLSILPPILLSLPVSPDEANNVQNANDPNNLKWSADAFQVDELESSDIEWLEDSVAFVPSSRNELFITAVFLIPALFTLIYGMVALYRCICSRNYAEWRASWWGDNNSIGESTQIIGEALPLVLAGHPHDVECLCTDGVLLVSSCLAGVIRVWDPTTGECVATINRA</sequence>
<accession>A0AAV2QNS5</accession>
<evidence type="ECO:0000256" key="12">
    <source>
        <dbReference type="ARBA" id="ARBA00023121"/>
    </source>
</evidence>
<evidence type="ECO:0000313" key="19">
    <source>
        <dbReference type="Proteomes" id="UP001497623"/>
    </source>
</evidence>
<dbReference type="Pfam" id="PF12349">
    <property type="entry name" value="Sterol-sensing"/>
    <property type="match status" value="1"/>
</dbReference>
<feature type="transmembrane region" description="Helical" evidence="16">
    <location>
        <begin position="283"/>
        <end position="306"/>
    </location>
</feature>
<feature type="domain" description="SSD" evidence="17">
    <location>
        <begin position="147"/>
        <end position="306"/>
    </location>
</feature>
<dbReference type="InterPro" id="IPR036322">
    <property type="entry name" value="WD40_repeat_dom_sf"/>
</dbReference>
<reference evidence="18 19" key="1">
    <citation type="submission" date="2024-05" db="EMBL/GenBank/DDBJ databases">
        <authorList>
            <person name="Wallberg A."/>
        </authorList>
    </citation>
    <scope>NUCLEOTIDE SEQUENCE [LARGE SCALE GENOMIC DNA]</scope>
</reference>
<evidence type="ECO:0000256" key="13">
    <source>
        <dbReference type="ARBA" id="ARBA00023136"/>
    </source>
</evidence>
<dbReference type="InterPro" id="IPR015943">
    <property type="entry name" value="WD40/YVTN_repeat-like_dom_sf"/>
</dbReference>
<evidence type="ECO:0000256" key="4">
    <source>
        <dbReference type="ARBA" id="ARBA00019541"/>
    </source>
</evidence>
<keyword evidence="10" id="KW-0333">Golgi apparatus</keyword>
<name>A0AAV2QNS5_MEGNR</name>
<proteinExistence type="inferred from homology"/>
<feature type="transmembrane region" description="Helical" evidence="16">
    <location>
        <begin position="146"/>
        <end position="166"/>
    </location>
</feature>
<dbReference type="PANTHER" id="PTHR46378:SF1">
    <property type="entry name" value="STEROL REGULATORY ELEMENT-BINDING PROTEIN CLEAVAGE-ACTIVATING PROTEIN"/>
    <property type="match status" value="1"/>
</dbReference>
<dbReference type="InterPro" id="IPR057041">
    <property type="entry name" value="SCAP_N"/>
</dbReference>
<comment type="subcellular location">
    <subcellularLocation>
        <location evidence="1">Endoplasmic reticulum membrane</location>
        <topology evidence="1">Multi-pass membrane protein</topology>
    </subcellularLocation>
    <subcellularLocation>
        <location evidence="2">Golgi apparatus membrane</location>
        <topology evidence="2">Multi-pass membrane protein</topology>
    </subcellularLocation>
</comment>
<dbReference type="Proteomes" id="UP001497623">
    <property type="component" value="Unassembled WGS sequence"/>
</dbReference>
<dbReference type="EMBL" id="CAXKWB010008226">
    <property type="protein sequence ID" value="CAL4090197.1"/>
    <property type="molecule type" value="Genomic_DNA"/>
</dbReference>
<evidence type="ECO:0000256" key="10">
    <source>
        <dbReference type="ARBA" id="ARBA00023034"/>
    </source>
</evidence>
<keyword evidence="9 16" id="KW-1133">Transmembrane helix</keyword>
<dbReference type="GO" id="GO:0032933">
    <property type="term" value="P:SREBP signaling pathway"/>
    <property type="evidence" value="ECO:0007669"/>
    <property type="project" value="InterPro"/>
</dbReference>
<keyword evidence="19" id="KW-1185">Reference proteome</keyword>
<gene>
    <name evidence="18" type="ORF">MNOR_LOCUS13976</name>
</gene>
<evidence type="ECO:0000256" key="7">
    <source>
        <dbReference type="ARBA" id="ARBA00022737"/>
    </source>
</evidence>
<dbReference type="PROSITE" id="PS50156">
    <property type="entry name" value="SSD"/>
    <property type="match status" value="1"/>
</dbReference>
<dbReference type="Gene3D" id="2.130.10.10">
    <property type="entry name" value="YVTN repeat-like/Quinoprotein amine dehydrogenase"/>
    <property type="match status" value="1"/>
</dbReference>
<keyword evidence="13 16" id="KW-0472">Membrane</keyword>
<evidence type="ECO:0000256" key="2">
    <source>
        <dbReference type="ARBA" id="ARBA00004653"/>
    </source>
</evidence>
<comment type="caution">
    <text evidence="18">The sequence shown here is derived from an EMBL/GenBank/DDBJ whole genome shotgun (WGS) entry which is preliminary data.</text>
</comment>
<dbReference type="AlphaFoldDB" id="A0AAV2QNS5"/>
<keyword evidence="14" id="KW-0325">Glycoprotein</keyword>
<dbReference type="InterPro" id="IPR053958">
    <property type="entry name" value="HMGCR/SNAP/NPC1-like_SSD"/>
</dbReference>
<evidence type="ECO:0000256" key="15">
    <source>
        <dbReference type="ARBA" id="ARBA00023221"/>
    </source>
</evidence>
<evidence type="ECO:0000256" key="11">
    <source>
        <dbReference type="ARBA" id="ARBA00023098"/>
    </source>
</evidence>
<keyword evidence="12" id="KW-0446">Lipid-binding</keyword>
<evidence type="ECO:0000256" key="1">
    <source>
        <dbReference type="ARBA" id="ARBA00004477"/>
    </source>
</evidence>
<keyword evidence="6 16" id="KW-0812">Transmembrane</keyword>
<dbReference type="InterPro" id="IPR000731">
    <property type="entry name" value="SSD"/>
</dbReference>
<dbReference type="SUPFAM" id="SSF50978">
    <property type="entry name" value="WD40 repeat-like"/>
    <property type="match status" value="1"/>
</dbReference>
<feature type="transmembrane region" description="Helical" evidence="16">
    <location>
        <begin position="178"/>
        <end position="202"/>
    </location>
</feature>
<organism evidence="18 19">
    <name type="scientific">Meganyctiphanes norvegica</name>
    <name type="common">Northern krill</name>
    <name type="synonym">Thysanopoda norvegica</name>
    <dbReference type="NCBI Taxonomy" id="48144"/>
    <lineage>
        <taxon>Eukaryota</taxon>
        <taxon>Metazoa</taxon>
        <taxon>Ecdysozoa</taxon>
        <taxon>Arthropoda</taxon>
        <taxon>Crustacea</taxon>
        <taxon>Multicrustacea</taxon>
        <taxon>Malacostraca</taxon>
        <taxon>Eumalacostraca</taxon>
        <taxon>Eucarida</taxon>
        <taxon>Euphausiacea</taxon>
        <taxon>Euphausiidae</taxon>
        <taxon>Meganyctiphanes</taxon>
    </lineage>
</organism>
<dbReference type="GO" id="GO:0005789">
    <property type="term" value="C:endoplasmic reticulum membrane"/>
    <property type="evidence" value="ECO:0007669"/>
    <property type="project" value="UniProtKB-SubCell"/>
</dbReference>
<dbReference type="GO" id="GO:0045540">
    <property type="term" value="P:regulation of cholesterol biosynthetic process"/>
    <property type="evidence" value="ECO:0007669"/>
    <property type="project" value="TreeGrafter"/>
</dbReference>
<dbReference type="Pfam" id="PF24006">
    <property type="entry name" value="SCAP_N"/>
    <property type="match status" value="1"/>
</dbReference>
<evidence type="ECO:0000256" key="14">
    <source>
        <dbReference type="ARBA" id="ARBA00023180"/>
    </source>
</evidence>
<keyword evidence="5" id="KW-0853">WD repeat</keyword>